<dbReference type="Proteomes" id="UP000516437">
    <property type="component" value="Chromosome 3"/>
</dbReference>
<keyword evidence="3" id="KW-1185">Reference proteome</keyword>
<protein>
    <submittedName>
        <fullName evidence="2">Uncharacterized protein</fullName>
    </submittedName>
</protein>
<reference evidence="2 3" key="1">
    <citation type="journal article" date="2019" name="Plant Biotechnol. J.">
        <title>The red bayberry genome and genetic basis of sex determination.</title>
        <authorList>
            <person name="Jia H.M."/>
            <person name="Jia H.J."/>
            <person name="Cai Q.L."/>
            <person name="Wang Y."/>
            <person name="Zhao H.B."/>
            <person name="Yang W.F."/>
            <person name="Wang G.Y."/>
            <person name="Li Y.H."/>
            <person name="Zhan D.L."/>
            <person name="Shen Y.T."/>
            <person name="Niu Q.F."/>
            <person name="Chang L."/>
            <person name="Qiu J."/>
            <person name="Zhao L."/>
            <person name="Xie H.B."/>
            <person name="Fu W.Y."/>
            <person name="Jin J."/>
            <person name="Li X.W."/>
            <person name="Jiao Y."/>
            <person name="Zhou C.C."/>
            <person name="Tu T."/>
            <person name="Chai C.Y."/>
            <person name="Gao J.L."/>
            <person name="Fan L.J."/>
            <person name="van de Weg E."/>
            <person name="Wang J.Y."/>
            <person name="Gao Z.S."/>
        </authorList>
    </citation>
    <scope>NUCLEOTIDE SEQUENCE [LARGE SCALE GENOMIC DNA]</scope>
    <source>
        <tissue evidence="2">Leaves</tissue>
    </source>
</reference>
<evidence type="ECO:0000256" key="1">
    <source>
        <dbReference type="SAM" id="MobiDB-lite"/>
    </source>
</evidence>
<comment type="caution">
    <text evidence="2">The sequence shown here is derived from an EMBL/GenBank/DDBJ whole genome shotgun (WGS) entry which is preliminary data.</text>
</comment>
<proteinExistence type="predicted"/>
<sequence length="143" mass="16278">MGFYDSTQAPDDFQELGGPVQHQNILDDNQEDNQIQGRGRGKAKGTKCLKLCKLGRVPVKVPDSSRNVCKWNIVNQSKFVVPHTSRSKSLQNLCAEKSAEEENLIEFYKSSHVAKRDVNFKNDKAKHTYEEMMKLFAKSYITP</sequence>
<feature type="compositionally biased region" description="Polar residues" evidence="1">
    <location>
        <begin position="21"/>
        <end position="36"/>
    </location>
</feature>
<name>A0A6A1W300_9ROSI</name>
<accession>A0A6A1W300</accession>
<dbReference type="EMBL" id="RXIC02000021">
    <property type="protein sequence ID" value="KAB1219263.1"/>
    <property type="molecule type" value="Genomic_DNA"/>
</dbReference>
<evidence type="ECO:0000313" key="2">
    <source>
        <dbReference type="EMBL" id="KAB1219263.1"/>
    </source>
</evidence>
<feature type="region of interest" description="Disordered" evidence="1">
    <location>
        <begin position="1"/>
        <end position="45"/>
    </location>
</feature>
<gene>
    <name evidence="2" type="ORF">CJ030_MR3G001254</name>
</gene>
<organism evidence="2 3">
    <name type="scientific">Morella rubra</name>
    <name type="common">Chinese bayberry</name>
    <dbReference type="NCBI Taxonomy" id="262757"/>
    <lineage>
        <taxon>Eukaryota</taxon>
        <taxon>Viridiplantae</taxon>
        <taxon>Streptophyta</taxon>
        <taxon>Embryophyta</taxon>
        <taxon>Tracheophyta</taxon>
        <taxon>Spermatophyta</taxon>
        <taxon>Magnoliopsida</taxon>
        <taxon>eudicotyledons</taxon>
        <taxon>Gunneridae</taxon>
        <taxon>Pentapetalae</taxon>
        <taxon>rosids</taxon>
        <taxon>fabids</taxon>
        <taxon>Fagales</taxon>
        <taxon>Myricaceae</taxon>
        <taxon>Morella</taxon>
    </lineage>
</organism>
<evidence type="ECO:0000313" key="3">
    <source>
        <dbReference type="Proteomes" id="UP000516437"/>
    </source>
</evidence>
<dbReference type="AlphaFoldDB" id="A0A6A1W300"/>